<dbReference type="AlphaFoldDB" id="A0A4R9FQK7"/>
<evidence type="ECO:0000256" key="1">
    <source>
        <dbReference type="SAM" id="Phobius"/>
    </source>
</evidence>
<dbReference type="Pfam" id="PF11196">
    <property type="entry name" value="DUF2834"/>
    <property type="match status" value="1"/>
</dbReference>
<keyword evidence="1" id="KW-0472">Membrane</keyword>
<protein>
    <submittedName>
        <fullName evidence="2">DUF2834 domain-containing protein</fullName>
    </submittedName>
</protein>
<keyword evidence="1" id="KW-0812">Transmembrane</keyword>
<feature type="transmembrane region" description="Helical" evidence="1">
    <location>
        <begin position="79"/>
        <end position="100"/>
    </location>
</feature>
<feature type="transmembrane region" description="Helical" evidence="1">
    <location>
        <begin position="38"/>
        <end position="67"/>
    </location>
</feature>
<organism evidence="2 3">
    <name type="scientific">Leptospira semungkisensis</name>
    <dbReference type="NCBI Taxonomy" id="2484985"/>
    <lineage>
        <taxon>Bacteria</taxon>
        <taxon>Pseudomonadati</taxon>
        <taxon>Spirochaetota</taxon>
        <taxon>Spirochaetia</taxon>
        <taxon>Leptospirales</taxon>
        <taxon>Leptospiraceae</taxon>
        <taxon>Leptospira</taxon>
    </lineage>
</organism>
<evidence type="ECO:0000313" key="3">
    <source>
        <dbReference type="Proteomes" id="UP000297453"/>
    </source>
</evidence>
<dbReference type="EMBL" id="RQEP01000018">
    <property type="protein sequence ID" value="TGK01082.1"/>
    <property type="molecule type" value="Genomic_DNA"/>
</dbReference>
<dbReference type="OrthoDB" id="331292at2"/>
<evidence type="ECO:0000313" key="2">
    <source>
        <dbReference type="EMBL" id="TGK01082.1"/>
    </source>
</evidence>
<dbReference type="RefSeq" id="WP_135589104.1">
    <property type="nucleotide sequence ID" value="NZ_RQEP01000018.1"/>
</dbReference>
<proteinExistence type="predicted"/>
<reference evidence="2" key="1">
    <citation type="journal article" date="2019" name="PLoS Negl. Trop. Dis.">
        <title>Revisiting the worldwide diversity of Leptospira species in the environment.</title>
        <authorList>
            <person name="Vincent A.T."/>
            <person name="Schiettekatte O."/>
            <person name="Bourhy P."/>
            <person name="Veyrier F.J."/>
            <person name="Picardeau M."/>
        </authorList>
    </citation>
    <scope>NUCLEOTIDE SEQUENCE [LARGE SCALE GENOMIC DNA]</scope>
    <source>
        <strain evidence="2">SSS9</strain>
    </source>
</reference>
<feature type="transmembrane region" description="Helical" evidence="1">
    <location>
        <begin position="6"/>
        <end position="26"/>
    </location>
</feature>
<keyword evidence="3" id="KW-1185">Reference proteome</keyword>
<gene>
    <name evidence="2" type="ORF">EHO59_14305</name>
</gene>
<comment type="caution">
    <text evidence="2">The sequence shown here is derived from an EMBL/GenBank/DDBJ whole genome shotgun (WGS) entry which is preliminary data.</text>
</comment>
<sequence length="107" mass="11877">MTKSSFQYIISFFGILFALSFIYFVIPPLLKNFDVIGAALGGFVNPFSTGYSLDIICTWFVFSAWVLYEAKSKGIQNGWIAILLGVVPGVATGMAFYLILRMKQGKE</sequence>
<name>A0A4R9FQK7_9LEPT</name>
<dbReference type="Proteomes" id="UP000297453">
    <property type="component" value="Unassembled WGS sequence"/>
</dbReference>
<keyword evidence="1" id="KW-1133">Transmembrane helix</keyword>
<dbReference type="InterPro" id="IPR021362">
    <property type="entry name" value="DUF2834"/>
</dbReference>
<accession>A0A4R9FQK7</accession>